<dbReference type="RefSeq" id="WP_130608996.1">
    <property type="nucleotide sequence ID" value="NZ_AP019368.1"/>
</dbReference>
<dbReference type="Gene3D" id="3.40.190.10">
    <property type="entry name" value="Periplasmic binding protein-like II"/>
    <property type="match status" value="2"/>
</dbReference>
<feature type="domain" description="Solute-binding protein family 3/N-terminal" evidence="3">
    <location>
        <begin position="30"/>
        <end position="266"/>
    </location>
</feature>
<dbReference type="AlphaFoldDB" id="A0A4P2VMR1"/>
<dbReference type="Proteomes" id="UP000291236">
    <property type="component" value="Chromosome"/>
</dbReference>
<reference evidence="4 5" key="1">
    <citation type="submission" date="2018-12" db="EMBL/GenBank/DDBJ databases">
        <title>Rubrispira sanarue gen. nov., sp., nov., a member of the order Silvanigrellales, isolated from a brackish lake in Hamamatsu Japan.</title>
        <authorList>
            <person name="Maejima Y."/>
            <person name="Iino T."/>
            <person name="Muraguchi Y."/>
            <person name="Fukuda K."/>
            <person name="Nojiri H."/>
            <person name="Ohkuma M."/>
            <person name="Moriuchi R."/>
            <person name="Dohra H."/>
            <person name="Kimbara K."/>
            <person name="Shintani M."/>
        </authorList>
    </citation>
    <scope>NUCLEOTIDE SEQUENCE [LARGE SCALE GENOMIC DNA]</scope>
    <source>
        <strain evidence="4 5">RF1110005</strain>
    </source>
</reference>
<evidence type="ECO:0000313" key="4">
    <source>
        <dbReference type="EMBL" id="BBH53344.1"/>
    </source>
</evidence>
<keyword evidence="1 2" id="KW-0732">Signal</keyword>
<name>A0A4P2VMR1_FLUSA</name>
<dbReference type="PANTHER" id="PTHR35936:SF25">
    <property type="entry name" value="ABC TRANSPORTER SUBSTRATE-BINDING PROTEIN"/>
    <property type="match status" value="1"/>
</dbReference>
<protein>
    <submittedName>
        <fullName evidence="4">ABC transporter substrate-binding protein</fullName>
    </submittedName>
</protein>
<keyword evidence="5" id="KW-1185">Reference proteome</keyword>
<dbReference type="OrthoDB" id="5296667at2"/>
<proteinExistence type="predicted"/>
<gene>
    <name evidence="4" type="ORF">JCM31447_17870</name>
</gene>
<feature type="chain" id="PRO_5020686988" evidence="2">
    <location>
        <begin position="25"/>
        <end position="272"/>
    </location>
</feature>
<dbReference type="SUPFAM" id="SSF53850">
    <property type="entry name" value="Periplasmic binding protein-like II"/>
    <property type="match status" value="1"/>
</dbReference>
<dbReference type="EMBL" id="AP019368">
    <property type="protein sequence ID" value="BBH53344.1"/>
    <property type="molecule type" value="Genomic_DNA"/>
</dbReference>
<feature type="signal peptide" evidence="2">
    <location>
        <begin position="1"/>
        <end position="24"/>
    </location>
</feature>
<evidence type="ECO:0000256" key="2">
    <source>
        <dbReference type="SAM" id="SignalP"/>
    </source>
</evidence>
<organism evidence="4 5">
    <name type="scientific">Fluviispira sanaruensis</name>
    <dbReference type="NCBI Taxonomy" id="2493639"/>
    <lineage>
        <taxon>Bacteria</taxon>
        <taxon>Pseudomonadati</taxon>
        <taxon>Bdellovibrionota</taxon>
        <taxon>Oligoflexia</taxon>
        <taxon>Silvanigrellales</taxon>
        <taxon>Silvanigrellaceae</taxon>
        <taxon>Fluviispira</taxon>
    </lineage>
</organism>
<dbReference type="Pfam" id="PF00497">
    <property type="entry name" value="SBP_bac_3"/>
    <property type="match status" value="1"/>
</dbReference>
<accession>A0A4P2VMR1</accession>
<evidence type="ECO:0000256" key="1">
    <source>
        <dbReference type="ARBA" id="ARBA00022729"/>
    </source>
</evidence>
<dbReference type="PANTHER" id="PTHR35936">
    <property type="entry name" value="MEMBRANE-BOUND LYTIC MUREIN TRANSGLYCOSYLASE F"/>
    <property type="match status" value="1"/>
</dbReference>
<evidence type="ECO:0000313" key="5">
    <source>
        <dbReference type="Proteomes" id="UP000291236"/>
    </source>
</evidence>
<dbReference type="InterPro" id="IPR001638">
    <property type="entry name" value="Solute-binding_3/MltF_N"/>
</dbReference>
<evidence type="ECO:0000259" key="3">
    <source>
        <dbReference type="Pfam" id="PF00497"/>
    </source>
</evidence>
<sequence length="272" mass="31706">MYKKFFYTIFLVLFVIAKNQVASAKEKILIYADDGYQPYSYIDNGNPAGIYYNILKEAFSKLKDFEVKIEAVPWKRGLAEVESGNIFAIYPPYYRPKERAWMEYSEKILDEKYTLFCRATKSIFAKKNWPEDYKGISVTKNSGFALPKNIMDPVEKGIITLSETKNTQQNLRKLIAHHADCYVNDDIAIEIELAKMKKAGEYKPEMPEEKIIKILDLSQETGFIGFSKKSQSKFPYKSKFIKEFNNIILDMKKNGRVEKIKQNYINKIKLKL</sequence>
<dbReference type="KEGG" id="sbf:JCM31447_17870"/>